<dbReference type="SUPFAM" id="SSF53756">
    <property type="entry name" value="UDP-Glycosyltransferase/glycogen phosphorylase"/>
    <property type="match status" value="1"/>
</dbReference>
<dbReference type="EMBL" id="JABERG010000002">
    <property type="protein sequence ID" value="NNH86647.1"/>
    <property type="molecule type" value="Genomic_DNA"/>
</dbReference>
<dbReference type="Gene3D" id="3.40.50.2000">
    <property type="entry name" value="Glycogen Phosphorylase B"/>
    <property type="match status" value="2"/>
</dbReference>
<dbReference type="RefSeq" id="WP_171543711.1">
    <property type="nucleotide sequence ID" value="NZ_JABERG010000002.1"/>
</dbReference>
<dbReference type="PANTHER" id="PTHR46401:SF2">
    <property type="entry name" value="GLYCOSYLTRANSFERASE WBBK-RELATED"/>
    <property type="match status" value="1"/>
</dbReference>
<evidence type="ECO:0000259" key="2">
    <source>
        <dbReference type="Pfam" id="PF00534"/>
    </source>
</evidence>
<accession>A0ABX1V209</accession>
<feature type="domain" description="Glycosyl transferase family 1" evidence="2">
    <location>
        <begin position="195"/>
        <end position="362"/>
    </location>
</feature>
<dbReference type="InterPro" id="IPR001296">
    <property type="entry name" value="Glyco_trans_1"/>
</dbReference>
<evidence type="ECO:0000256" key="1">
    <source>
        <dbReference type="ARBA" id="ARBA00022679"/>
    </source>
</evidence>
<gene>
    <name evidence="4" type="ORF">HLH13_02745</name>
</gene>
<sequence>MKIKKLKILHIIASVDMSEGGPIQAIVQNLEELPSDQSLEIVCLDNPDAEYVKNFKGIVHAIGPAKGNYRYTSKLKKWIQSNAHNYDAAVIHGLWNHASIGGWQGCKASNLPYVIFTHGMLDPWFKQQYPMKHVKKQIFWLVQGKVLRDASYVLFTCEEEQKLAQGVFYGYSKYNSRVVAFGAPDVPLFEEDVKTAFRNVIPELGDSPYLLFLSRIHEKKGCDLLIKAFAAVKKRESLKLVIAGPCHDDLILKLKNLATELNIDDRIYWPGMLRGAEKAGAFIRAEAFVLTSHQENFGIAIAEALAYGKPVLITDKINIWREIKNGKAGIVGTDTVNSAISILQQWENMSLDHKVEMSNAARAVYEQNFTVKVAIEDLTDVLVDSIK</sequence>
<evidence type="ECO:0000313" key="4">
    <source>
        <dbReference type="EMBL" id="NNH86647.1"/>
    </source>
</evidence>
<keyword evidence="5" id="KW-1185">Reference proteome</keyword>
<name>A0ABX1V209_9GAMM</name>
<evidence type="ECO:0000313" key="5">
    <source>
        <dbReference type="Proteomes" id="UP000546536"/>
    </source>
</evidence>
<dbReference type="PANTHER" id="PTHR46401">
    <property type="entry name" value="GLYCOSYLTRANSFERASE WBBK-RELATED"/>
    <property type="match status" value="1"/>
</dbReference>
<protein>
    <submittedName>
        <fullName evidence="4">Glycosyltransferase</fullName>
    </submittedName>
</protein>
<dbReference type="Pfam" id="PF13579">
    <property type="entry name" value="Glyco_trans_4_4"/>
    <property type="match status" value="1"/>
</dbReference>
<dbReference type="Pfam" id="PF00534">
    <property type="entry name" value="Glycos_transf_1"/>
    <property type="match status" value="1"/>
</dbReference>
<dbReference type="Proteomes" id="UP000546536">
    <property type="component" value="Unassembled WGS sequence"/>
</dbReference>
<evidence type="ECO:0000259" key="3">
    <source>
        <dbReference type="Pfam" id="PF13579"/>
    </source>
</evidence>
<organism evidence="4 5">
    <name type="scientific">Acinetobacter terrae</name>
    <dbReference type="NCBI Taxonomy" id="2731247"/>
    <lineage>
        <taxon>Bacteria</taxon>
        <taxon>Pseudomonadati</taxon>
        <taxon>Pseudomonadota</taxon>
        <taxon>Gammaproteobacteria</taxon>
        <taxon>Moraxellales</taxon>
        <taxon>Moraxellaceae</taxon>
        <taxon>Acinetobacter</taxon>
        <taxon>Acinetobacter Taxon 24</taxon>
    </lineage>
</organism>
<comment type="caution">
    <text evidence="4">The sequence shown here is derived from an EMBL/GenBank/DDBJ whole genome shotgun (WGS) entry which is preliminary data.</text>
</comment>
<proteinExistence type="predicted"/>
<dbReference type="InterPro" id="IPR028098">
    <property type="entry name" value="Glyco_trans_4-like_N"/>
</dbReference>
<feature type="domain" description="Glycosyltransferase subfamily 4-like N-terminal" evidence="3">
    <location>
        <begin position="63"/>
        <end position="166"/>
    </location>
</feature>
<keyword evidence="1" id="KW-0808">Transferase</keyword>
<reference evidence="4 5" key="1">
    <citation type="submission" date="2020-04" db="EMBL/GenBank/DDBJ databases">
        <title>Acinetobacter Taxon 24.</title>
        <authorList>
            <person name="Nemec A."/>
            <person name="Radolfova-Krizova L."/>
            <person name="Higgins P.G."/>
            <person name="Spanelova P."/>
        </authorList>
    </citation>
    <scope>NUCLEOTIDE SEQUENCE [LARGE SCALE GENOMIC DNA]</scope>
    <source>
        <strain evidence="4 5">ANC 4279</strain>
    </source>
</reference>